<sequence>MASNPPPRNGYRPFPAASGYNTPAWLQWRTWESVAINLCRVPREANTFTLWKAFRKEGSITSIDIFDDAHGQRDTRGRIRFRPPPATDFWRRGPYRVKLRSGRVIAIPIALDLKLHDSLVPSPARSGVVFPAEMANETRGCFSLKKLQIPNLSIGVPLSGSTIHWMRSAQDLTRPNLIVDLKRRAFFITFNTCPLVNQHTQYAGSSAPRDHPQFRLKIPFLQLTRIFELCDPISQQVSFLTILDSPPTYHRLAGNVHASFHSDSTWREADMWFRQTLVFHNATEQLNLPTNLRVAGQIIDIGRWNAFKLTFSSEMNEKGNIKLLREIMKDHNIPVVDGSHFIDVPELPVPVWRWIDFVESQLTGASSSGLQDLADQDYVHVPFAVRYQLEVCLSHGYLSEFTMSRAFVMKLMELGESKARRLLEHIANKKTTYLDPMDIFDILGVNGVSDSKIPAYCCFMRTARVTPSTIYYNSPTVDISNRVVRRYLEHADRFLRVRFTDEKTEGRINSTLSDTNDEVFTRVKKTLANGITIGDRHYEFLAFGNSQFREHGAYFFAALPNLSAAHIRVWMGQFQHIRNVAKHAARLGQCFSTTRAIAGCPVTIRKRPDIVRNGYTFSDGVGKISKFLAQMAMSELKIKPVTGEPPSAFQFRLGGCKGMLVVSSDPQPPEIHIRPSQYKFDADHGGLEIIRWSQFSIATLNRQLILVLSALRIPDHIFHSKLASMLQSFNEAMGDDVQATYLLQKYVDPNQMTLKLAQMVFDGFRQSKEPFMTSILALWKAWHLKHLKEKAKIVLDQGANLLGCLDETGTLKGYFDRSLPGKGASLEEKMAALPEIFVQICRLENNGVPEIIEGLCILARNPSLHPGDIRVVRAVNRPELRHLHDVIVLPQTGHRDVASMCSGGDLDGDDYLVVWDPDLIPRDWFVQPMRYSNQKPPDNDHDVTVDEITTFFVTYMKNDCLPRIAHAHMAWADSLQDGIKEEKCIRLARLHSHAVDYNKTGKVAVMTRDLNPRLWPHFMEKKHKRKEQIYHSKKILGQLYDAVETIDFVPSLEMPFDVRILECELKPPSEPFMEYARQLKEGYDEAMRRIMAQYEITTEFEVWSTFVLKHGNICRDYKLHEDLGRVASTLRGGFRQQCCDKMKGRTFDSLSPLVVAMYRITHEEMTSYLEARRREQHLGDDDDSSPGSEASVTPLPLISFPWIFSDILGQIAMGQFEMPKISVEGSPPTTSKKELATFTHTEVREMLAGFGQSSSEPSVNEVSLTPIFTEESVGELKIDWDQEKNADGDEKVVEIVEVESPPTLGRLANLVHDYSNSVGEEKESKGKVA</sequence>
<feature type="domain" description="RDRP C-terminal head" evidence="10">
    <location>
        <begin position="1067"/>
        <end position="1212"/>
    </location>
</feature>
<keyword evidence="3 8" id="KW-0808">Transferase</keyword>
<dbReference type="PANTHER" id="PTHR23079:SF55">
    <property type="entry name" value="RNA-DIRECTED RNA POLYMERASE"/>
    <property type="match status" value="1"/>
</dbReference>
<evidence type="ECO:0000313" key="11">
    <source>
        <dbReference type="EMBL" id="KAJ5114750.1"/>
    </source>
</evidence>
<dbReference type="PANTHER" id="PTHR23079">
    <property type="entry name" value="RNA-DEPENDENT RNA POLYMERASE"/>
    <property type="match status" value="1"/>
</dbReference>
<gene>
    <name evidence="11" type="ORF">NUU61_000509</name>
</gene>
<organism evidence="11 12">
    <name type="scientific">Penicillium alfredii</name>
    <dbReference type="NCBI Taxonomy" id="1506179"/>
    <lineage>
        <taxon>Eukaryota</taxon>
        <taxon>Fungi</taxon>
        <taxon>Dikarya</taxon>
        <taxon>Ascomycota</taxon>
        <taxon>Pezizomycotina</taxon>
        <taxon>Eurotiomycetes</taxon>
        <taxon>Eurotiomycetidae</taxon>
        <taxon>Eurotiales</taxon>
        <taxon>Aspergillaceae</taxon>
        <taxon>Penicillium</taxon>
    </lineage>
</organism>
<accession>A0A9W9KQR2</accession>
<evidence type="ECO:0000256" key="4">
    <source>
        <dbReference type="ARBA" id="ARBA00022695"/>
    </source>
</evidence>
<keyword evidence="12" id="KW-1185">Reference proteome</keyword>
<keyword evidence="6" id="KW-0943">RNA-mediated gene silencing</keyword>
<evidence type="ECO:0000256" key="7">
    <source>
        <dbReference type="ARBA" id="ARBA00048744"/>
    </source>
</evidence>
<keyword evidence="4 8" id="KW-0548">Nucleotidyltransferase</keyword>
<evidence type="ECO:0000313" key="12">
    <source>
        <dbReference type="Proteomes" id="UP001141434"/>
    </source>
</evidence>
<dbReference type="GO" id="GO:0003968">
    <property type="term" value="F:RNA-directed RNA polymerase activity"/>
    <property type="evidence" value="ECO:0007669"/>
    <property type="project" value="UniProtKB-KW"/>
</dbReference>
<reference evidence="11" key="2">
    <citation type="journal article" date="2023" name="IMA Fungus">
        <title>Comparative genomic study of the Penicillium genus elucidates a diverse pangenome and 15 lateral gene transfer events.</title>
        <authorList>
            <person name="Petersen C."/>
            <person name="Sorensen T."/>
            <person name="Nielsen M.R."/>
            <person name="Sondergaard T.E."/>
            <person name="Sorensen J.L."/>
            <person name="Fitzpatrick D.A."/>
            <person name="Frisvad J.C."/>
            <person name="Nielsen K.L."/>
        </authorList>
    </citation>
    <scope>NUCLEOTIDE SEQUENCE</scope>
    <source>
        <strain evidence="11">IBT 34128</strain>
    </source>
</reference>
<evidence type="ECO:0000259" key="10">
    <source>
        <dbReference type="Pfam" id="PF26253"/>
    </source>
</evidence>
<keyword evidence="5 8" id="KW-0694">RNA-binding</keyword>
<evidence type="ECO:0000259" key="9">
    <source>
        <dbReference type="Pfam" id="PF05183"/>
    </source>
</evidence>
<evidence type="ECO:0000256" key="3">
    <source>
        <dbReference type="ARBA" id="ARBA00022679"/>
    </source>
</evidence>
<protein>
    <recommendedName>
        <fullName evidence="8">RNA-dependent RNA polymerase</fullName>
        <ecNumber evidence="8">2.7.7.48</ecNumber>
    </recommendedName>
</protein>
<dbReference type="RefSeq" id="XP_056515943.1">
    <property type="nucleotide sequence ID" value="XM_056651093.1"/>
</dbReference>
<dbReference type="GeneID" id="81390261"/>
<dbReference type="InterPro" id="IPR057596">
    <property type="entry name" value="RDRP_core"/>
</dbReference>
<evidence type="ECO:0000256" key="6">
    <source>
        <dbReference type="ARBA" id="ARBA00023158"/>
    </source>
</evidence>
<dbReference type="GO" id="GO:0030422">
    <property type="term" value="P:siRNA processing"/>
    <property type="evidence" value="ECO:0007669"/>
    <property type="project" value="TreeGrafter"/>
</dbReference>
<proteinExistence type="inferred from homology"/>
<reference evidence="11" key="1">
    <citation type="submission" date="2022-11" db="EMBL/GenBank/DDBJ databases">
        <authorList>
            <person name="Petersen C."/>
        </authorList>
    </citation>
    <scope>NUCLEOTIDE SEQUENCE</scope>
    <source>
        <strain evidence="11">IBT 34128</strain>
    </source>
</reference>
<dbReference type="GO" id="GO:0031380">
    <property type="term" value="C:nuclear RNA-directed RNA polymerase complex"/>
    <property type="evidence" value="ECO:0007669"/>
    <property type="project" value="TreeGrafter"/>
</dbReference>
<dbReference type="EC" id="2.7.7.48" evidence="8"/>
<evidence type="ECO:0000256" key="1">
    <source>
        <dbReference type="ARBA" id="ARBA00005762"/>
    </source>
</evidence>
<dbReference type="OrthoDB" id="6513042at2759"/>
<comment type="similarity">
    <text evidence="1 8">Belongs to the RdRP family.</text>
</comment>
<evidence type="ECO:0000256" key="2">
    <source>
        <dbReference type="ARBA" id="ARBA00022484"/>
    </source>
</evidence>
<dbReference type="Pfam" id="PF05183">
    <property type="entry name" value="RdRP"/>
    <property type="match status" value="1"/>
</dbReference>
<comment type="caution">
    <text evidence="11">The sequence shown here is derived from an EMBL/GenBank/DDBJ whole genome shotgun (WGS) entry which is preliminary data.</text>
</comment>
<dbReference type="GO" id="GO:0003723">
    <property type="term" value="F:RNA binding"/>
    <property type="evidence" value="ECO:0007669"/>
    <property type="project" value="UniProtKB-KW"/>
</dbReference>
<dbReference type="InterPro" id="IPR058752">
    <property type="entry name" value="RDRP_C_head"/>
</dbReference>
<name>A0A9W9KQR2_9EURO</name>
<comment type="catalytic activity">
    <reaction evidence="7 8">
        <text>RNA(n) + a ribonucleoside 5'-triphosphate = RNA(n+1) + diphosphate</text>
        <dbReference type="Rhea" id="RHEA:21248"/>
        <dbReference type="Rhea" id="RHEA-COMP:14527"/>
        <dbReference type="Rhea" id="RHEA-COMP:17342"/>
        <dbReference type="ChEBI" id="CHEBI:33019"/>
        <dbReference type="ChEBI" id="CHEBI:61557"/>
        <dbReference type="ChEBI" id="CHEBI:140395"/>
        <dbReference type="EC" id="2.7.7.48"/>
    </reaction>
</comment>
<dbReference type="InterPro" id="IPR007855">
    <property type="entry name" value="RDRP"/>
</dbReference>
<feature type="domain" description="RDRP core" evidence="9">
    <location>
        <begin position="465"/>
        <end position="1043"/>
    </location>
</feature>
<dbReference type="Pfam" id="PF26253">
    <property type="entry name" value="RdRP_head"/>
    <property type="match status" value="1"/>
</dbReference>
<dbReference type="EMBL" id="JAPMSZ010000001">
    <property type="protein sequence ID" value="KAJ5114750.1"/>
    <property type="molecule type" value="Genomic_DNA"/>
</dbReference>
<keyword evidence="2 8" id="KW-0696">RNA-directed RNA polymerase</keyword>
<evidence type="ECO:0000256" key="5">
    <source>
        <dbReference type="ARBA" id="ARBA00022884"/>
    </source>
</evidence>
<evidence type="ECO:0000256" key="8">
    <source>
        <dbReference type="RuleBase" id="RU363098"/>
    </source>
</evidence>
<dbReference type="Proteomes" id="UP001141434">
    <property type="component" value="Unassembled WGS sequence"/>
</dbReference>